<name>A0ACC3SS27_LIPKO</name>
<organism evidence="1 2">
    <name type="scientific">Lipomyces kononenkoae</name>
    <name type="common">Yeast</name>
    <dbReference type="NCBI Taxonomy" id="34357"/>
    <lineage>
        <taxon>Eukaryota</taxon>
        <taxon>Fungi</taxon>
        <taxon>Dikarya</taxon>
        <taxon>Ascomycota</taxon>
        <taxon>Saccharomycotina</taxon>
        <taxon>Lipomycetes</taxon>
        <taxon>Lipomycetales</taxon>
        <taxon>Lipomycetaceae</taxon>
        <taxon>Lipomyces</taxon>
    </lineage>
</organism>
<sequence length="505" mass="56593">MQDQLLHSLNIKMHKEQERIPSSNHEASRHCPLCKKTFAQESSRKRHYYYCRSKLPDTNISRRRSCSACVRAKTRCIAPDDTSSEACVRCRERSAECEFAVAARRKRESRGGDVGSAPSAAHSTGKKSEPHGSTTSLALARGSSRSTNLKTSAFPQTTLTSAASLGSSAEDIWDVGLREFDIFGIETPRFGDQSIDSLLYPFSEEPSMIENGISTLIPRDLSGPSLFERRTFPRPNQGPLISLAMQILRSYPFMILQKAALPPFISPLQYSWAETGVGPPQQFLLTCIGLVQLFKSRTDSSRNLVWRLIKLEQEKIFSKHAEFDKWELLAAFQALLVYCLLRLQEVPVGNDGFEAALLTTVNLVFNALAVSTGGIRKVTLPDDPGVTWMDWIYNESRRRTVLIFQILNILIEMSTEVSSYPTCGFVLIPLANNATLWNANGIEEWRTEFELCNKERKFHGLSQTGVLMKLQLTDDCVVLSSVKWEEWRAEVGEIGTLVMIVGALL</sequence>
<evidence type="ECO:0000313" key="2">
    <source>
        <dbReference type="Proteomes" id="UP001433508"/>
    </source>
</evidence>
<protein>
    <submittedName>
        <fullName evidence="1">Uncharacterized protein</fullName>
    </submittedName>
</protein>
<accession>A0ACC3SS27</accession>
<dbReference type="EMBL" id="MU971505">
    <property type="protein sequence ID" value="KAK9234171.1"/>
    <property type="molecule type" value="Genomic_DNA"/>
</dbReference>
<reference evidence="2" key="1">
    <citation type="journal article" date="2024" name="Front. Bioeng. Biotechnol.">
        <title>Genome-scale model development and genomic sequencing of the oleaginous clade Lipomyces.</title>
        <authorList>
            <person name="Czajka J.J."/>
            <person name="Han Y."/>
            <person name="Kim J."/>
            <person name="Mondo S.J."/>
            <person name="Hofstad B.A."/>
            <person name="Robles A."/>
            <person name="Haridas S."/>
            <person name="Riley R."/>
            <person name="LaButti K."/>
            <person name="Pangilinan J."/>
            <person name="Andreopoulos W."/>
            <person name="Lipzen A."/>
            <person name="Yan J."/>
            <person name="Wang M."/>
            <person name="Ng V."/>
            <person name="Grigoriev I.V."/>
            <person name="Spatafora J.W."/>
            <person name="Magnuson J.K."/>
            <person name="Baker S.E."/>
            <person name="Pomraning K.R."/>
        </authorList>
    </citation>
    <scope>NUCLEOTIDE SEQUENCE [LARGE SCALE GENOMIC DNA]</scope>
    <source>
        <strain evidence="2">CBS 7786</strain>
    </source>
</reference>
<gene>
    <name evidence="1" type="ORF">V1525DRAFT_413883</name>
</gene>
<dbReference type="Proteomes" id="UP001433508">
    <property type="component" value="Unassembled WGS sequence"/>
</dbReference>
<keyword evidence="2" id="KW-1185">Reference proteome</keyword>
<comment type="caution">
    <text evidence="1">The sequence shown here is derived from an EMBL/GenBank/DDBJ whole genome shotgun (WGS) entry which is preliminary data.</text>
</comment>
<proteinExistence type="predicted"/>
<evidence type="ECO:0000313" key="1">
    <source>
        <dbReference type="EMBL" id="KAK9234171.1"/>
    </source>
</evidence>